<accession>A0A8J4UVK4</accession>
<dbReference type="PANTHER" id="PTHR32134">
    <property type="entry name" value="FNIP REPEAT-CONTAINING PROTEIN"/>
    <property type="match status" value="1"/>
</dbReference>
<gene>
    <name evidence="2" type="ORF">CYY_002036</name>
</gene>
<evidence type="ECO:0000313" key="3">
    <source>
        <dbReference type="Proteomes" id="UP000695562"/>
    </source>
</evidence>
<dbReference type="OrthoDB" id="439743at2759"/>
<dbReference type="InterPro" id="IPR051251">
    <property type="entry name" value="STK_FNIP-Repeat"/>
</dbReference>
<name>A0A8J4UVK4_9MYCE</name>
<evidence type="ECO:0000313" key="2">
    <source>
        <dbReference type="EMBL" id="KAF2076666.1"/>
    </source>
</evidence>
<proteinExistence type="predicted"/>
<dbReference type="Pfam" id="PF05725">
    <property type="entry name" value="FNIP"/>
    <property type="match status" value="4"/>
</dbReference>
<keyword evidence="3" id="KW-1185">Reference proteome</keyword>
<dbReference type="Proteomes" id="UP000695562">
    <property type="component" value="Unassembled WGS sequence"/>
</dbReference>
<protein>
    <recommendedName>
        <fullName evidence="4">FNIP repeat-containing protein</fullName>
    </recommendedName>
</protein>
<reference evidence="2" key="1">
    <citation type="submission" date="2020-01" db="EMBL/GenBank/DDBJ databases">
        <title>Development of genomics and gene disruption for Polysphondylium violaceum indicates a role for the polyketide synthase stlB in stalk morphogenesis.</title>
        <authorList>
            <person name="Narita B."/>
            <person name="Kawabe Y."/>
            <person name="Kin K."/>
            <person name="Saito T."/>
            <person name="Gibbs R."/>
            <person name="Kuspa A."/>
            <person name="Muzny D."/>
            <person name="Queller D."/>
            <person name="Richards S."/>
            <person name="Strassman J."/>
            <person name="Sucgang R."/>
            <person name="Worley K."/>
            <person name="Schaap P."/>
        </authorList>
    </citation>
    <scope>NUCLEOTIDE SEQUENCE</scope>
    <source>
        <strain evidence="2">QSvi11</strain>
    </source>
</reference>
<dbReference type="AlphaFoldDB" id="A0A8J4UVK4"/>
<dbReference type="PANTHER" id="PTHR32134:SF92">
    <property type="entry name" value="FNIP REPEAT-CONTAINING PROTEIN"/>
    <property type="match status" value="1"/>
</dbReference>
<comment type="caution">
    <text evidence="2">The sequence shown here is derived from an EMBL/GenBank/DDBJ whole genome shotgun (WGS) entry which is preliminary data.</text>
</comment>
<evidence type="ECO:0008006" key="4">
    <source>
        <dbReference type="Google" id="ProtNLM"/>
    </source>
</evidence>
<dbReference type="InterPro" id="IPR008615">
    <property type="entry name" value="FNIP"/>
</dbReference>
<sequence>MIVALLYFIYNYIKSLFFKSQIKVPSEFPREFEKKFMRWENKRGEIEYIGIYICEEKSNGWYPSHPLPVEITSLCIVVCRNRDGTPNVDLLPPIPEQINRLALYFESAYSNLKNTYTFNHYSLPRDYIPKTVTDLSIEILTSNLYDIFIGDYIPSSVATLSVPSVFPEMVKYIPSSVHHLTVKKQRSSVDNLIPSFIESLDITFTKYDGQEKSIPNTVKTLSINGIVKRQEKECPTIYTKTTDQQEIPANTLSLHWVNDIAIRSLEIPTSVTHIEFYDFNKPISQDQLPDSITSIKFKSYNQSLSLINFPTNLRYLALVDFDQMIYGNTQIPMSTVYLEVRITRKNGYSNNWLLKRGYIPESIRFLKINIGETFLFENIIVPSSIQFVDIDPFYKNRVIFLEKDIYYKDPIASNELNNGGAQHVFCNKLVSLDLGDCFNQQIKMEMLPPTLTQLYYGRDYTQEVVVPSSVTDLSLMSLQNQIKISPGSILPKIKHLTTRLPLYQSTDFSSILDPTTTVLDCFDVDFLQDKTFELTKPLPNTRKLILRLNRFNNVFESLSNQQFFDSTMVEDLSIENESNIYGQPNHLIETFPNLTMLSLHYNGRSIELSNLSSSIKQLKIMTKDPVSPDEIPGFVQDLSLYLDDSNYQYFLINQDKDNNETIEPQTDKPLHFITINSIDNESFFKIYRNISLKRMIQNFIDDMAPSFINFNYHESRSEILSRANNYDNLIIKTKNTIVSTPNIKGLYLSDKVNDLSEIHPNTTTLGCHYDLSIIVPPWITKLYIFSIESIDKVDWIPPSVTYLGLKKANQEPFKIPDTVTTLHLHSESQELLKVIPASVRILKLDFCLTLSFVFQLPKTIEKLIFKEFHLIDTKIPKHPLISNHQIYNPSKPVSKKITHLVWNCSKDVERDIIPNNVHTIIFCHSFDNHIHHLPDSVTDLRFYGRFDQHLSNVYFPPNLKFLTFGSQFTQPIYKPLPCGLKYLCIGNIPSYNNIPETVSLLKITSFRKSFSLPPPPPHIRYLSFNEHVDIAFNEIPKTCKSIVCSTDKWTAYNDNVLAQDQNTHFSQSQLHLYTKYCFNSLIKPHTLIKGIKSIVFDKYYNQILYPHSIPDTVDTVVFGREYNQVINSGVLPDSITHLEFGVNFKHNLSKQLLPAYLKTLIIKRGYYHDDLLQWLPASVQELELGDELLSNRKLFPIDKVPSHITSLILNESEKILSPSMVPPTITNLKLCKCINYDGKLPLTITSLSLSQLFNSPLESILTLSSE</sequence>
<organism evidence="2 3">
    <name type="scientific">Polysphondylium violaceum</name>
    <dbReference type="NCBI Taxonomy" id="133409"/>
    <lineage>
        <taxon>Eukaryota</taxon>
        <taxon>Amoebozoa</taxon>
        <taxon>Evosea</taxon>
        <taxon>Eumycetozoa</taxon>
        <taxon>Dictyostelia</taxon>
        <taxon>Dictyosteliales</taxon>
        <taxon>Dictyosteliaceae</taxon>
        <taxon>Polysphondylium</taxon>
    </lineage>
</organism>
<dbReference type="EMBL" id="AJWJ01000053">
    <property type="protein sequence ID" value="KAF2076666.1"/>
    <property type="molecule type" value="Genomic_DNA"/>
</dbReference>
<evidence type="ECO:0000256" key="1">
    <source>
        <dbReference type="ARBA" id="ARBA00022737"/>
    </source>
</evidence>
<keyword evidence="1" id="KW-0677">Repeat</keyword>